<dbReference type="InterPro" id="IPR006056">
    <property type="entry name" value="RidA"/>
</dbReference>
<dbReference type="Proteomes" id="UP000002593">
    <property type="component" value="Chromosome"/>
</dbReference>
<dbReference type="InterPro" id="IPR035959">
    <property type="entry name" value="RutC-like_sf"/>
</dbReference>
<dbReference type="InterPro" id="IPR006175">
    <property type="entry name" value="YjgF/YER057c/UK114"/>
</dbReference>
<comment type="similarity">
    <text evidence="1">Belongs to the RutC family.</text>
</comment>
<evidence type="ECO:0000313" key="2">
    <source>
        <dbReference type="EMBL" id="ABM80089.1"/>
    </source>
</evidence>
<dbReference type="KEGG" id="hbu:Hbut_0217"/>
<dbReference type="PANTHER" id="PTHR11803:SF39">
    <property type="entry name" value="2-IMINOBUTANOATE_2-IMINOPROPANOATE DEAMINASE"/>
    <property type="match status" value="1"/>
</dbReference>
<reference evidence="2 3" key="1">
    <citation type="journal article" date="2007" name="Archaea">
        <title>The genome of Hyperthermus butylicus: a sulfur-reducing, peptide fermenting, neutrophilic Crenarchaeote growing up to 108 degrees C.</title>
        <authorList>
            <person name="Brugger K."/>
            <person name="Chen L."/>
            <person name="Stark M."/>
            <person name="Zibat A."/>
            <person name="Redder P."/>
            <person name="Ruepp A."/>
            <person name="Awayez M."/>
            <person name="She Q."/>
            <person name="Garrett R.A."/>
            <person name="Klenk H.P."/>
        </authorList>
    </citation>
    <scope>NUCLEOTIDE SEQUENCE [LARGE SCALE GENOMIC DNA]</scope>
    <source>
        <strain evidence="3">DSM 5456 / JCM 9403 / PLM1-5</strain>
    </source>
</reference>
<organism evidence="2 3">
    <name type="scientific">Hyperthermus butylicus (strain DSM 5456 / JCM 9403 / PLM1-5)</name>
    <dbReference type="NCBI Taxonomy" id="415426"/>
    <lineage>
        <taxon>Archaea</taxon>
        <taxon>Thermoproteota</taxon>
        <taxon>Thermoprotei</taxon>
        <taxon>Desulfurococcales</taxon>
        <taxon>Pyrodictiaceae</taxon>
        <taxon>Hyperthermus</taxon>
    </lineage>
</organism>
<dbReference type="Pfam" id="PF01042">
    <property type="entry name" value="Ribonuc_L-PSP"/>
    <property type="match status" value="1"/>
</dbReference>
<proteinExistence type="inferred from homology"/>
<gene>
    <name evidence="2" type="ordered locus">Hbut_0217</name>
</gene>
<dbReference type="EMBL" id="CP000493">
    <property type="protein sequence ID" value="ABM80089.1"/>
    <property type="molecule type" value="Genomic_DNA"/>
</dbReference>
<dbReference type="NCBIfam" id="TIGR00004">
    <property type="entry name" value="Rid family detoxifying hydrolase"/>
    <property type="match status" value="1"/>
</dbReference>
<dbReference type="CDD" id="cd00448">
    <property type="entry name" value="YjgF_YER057c_UK114_family"/>
    <property type="match status" value="1"/>
</dbReference>
<dbReference type="STRING" id="415426.Hbut_0217"/>
<dbReference type="SUPFAM" id="SSF55298">
    <property type="entry name" value="YjgF-like"/>
    <property type="match status" value="1"/>
</dbReference>
<protein>
    <submittedName>
        <fullName evidence="2">YjgH/F family protein-putative translation initiation inhibitor</fullName>
    </submittedName>
</protein>
<sequence length="133" mass="14557">MASKQVVRTDKAPAPVGPYSQAILAGGWLFISGQIPIDPSTGEMVEGSFEEKVRRVLENIKAIVEAAGGSLDDIVKVTVYLRDISRFAEFNKIYSEYFRENPPARVVVEVSNLPKNAELEVEAIAYLGDGKRG</sequence>
<dbReference type="RefSeq" id="WP_011821406.1">
    <property type="nucleotide sequence ID" value="NC_008818.1"/>
</dbReference>
<accession>A2BJC8</accession>
<evidence type="ECO:0000313" key="3">
    <source>
        <dbReference type="Proteomes" id="UP000002593"/>
    </source>
</evidence>
<dbReference type="PANTHER" id="PTHR11803">
    <property type="entry name" value="2-IMINOBUTANOATE/2-IMINOPROPANOATE DEAMINASE RIDA"/>
    <property type="match status" value="1"/>
</dbReference>
<dbReference type="GeneID" id="4781978"/>
<dbReference type="HOGENOM" id="CLU_100715_7_3_2"/>
<name>A2BJC8_HYPBU</name>
<dbReference type="GO" id="GO:0019239">
    <property type="term" value="F:deaminase activity"/>
    <property type="evidence" value="ECO:0007669"/>
    <property type="project" value="TreeGrafter"/>
</dbReference>
<keyword evidence="3" id="KW-1185">Reference proteome</keyword>
<dbReference type="GO" id="GO:0005829">
    <property type="term" value="C:cytosol"/>
    <property type="evidence" value="ECO:0007669"/>
    <property type="project" value="TreeGrafter"/>
</dbReference>
<dbReference type="OrthoDB" id="371655at2157"/>
<dbReference type="AlphaFoldDB" id="A2BJC8"/>
<dbReference type="EnsemblBacteria" id="ABM80089">
    <property type="protein sequence ID" value="ABM80089"/>
    <property type="gene ID" value="Hbut_0217"/>
</dbReference>
<dbReference type="FunFam" id="3.30.1330.40:FF:000001">
    <property type="entry name" value="L-PSP family endoribonuclease"/>
    <property type="match status" value="1"/>
</dbReference>
<dbReference type="Gene3D" id="3.30.1330.40">
    <property type="entry name" value="RutC-like"/>
    <property type="match status" value="1"/>
</dbReference>
<dbReference type="eggNOG" id="arCOG01630">
    <property type="taxonomic scope" value="Archaea"/>
</dbReference>
<evidence type="ECO:0000256" key="1">
    <source>
        <dbReference type="ARBA" id="ARBA00010552"/>
    </source>
</evidence>